<dbReference type="PANTHER" id="PTHR32089">
    <property type="entry name" value="METHYL-ACCEPTING CHEMOTAXIS PROTEIN MCPB"/>
    <property type="match status" value="1"/>
</dbReference>
<dbReference type="PROSITE" id="PS50111">
    <property type="entry name" value="CHEMOTAXIS_TRANSDUC_2"/>
    <property type="match status" value="1"/>
</dbReference>
<keyword evidence="1 3" id="KW-0807">Transducer</keyword>
<protein>
    <submittedName>
        <fullName evidence="7">Chemotaxis protein</fullName>
    </submittedName>
</protein>
<dbReference type="SMART" id="SM00283">
    <property type="entry name" value="MA"/>
    <property type="match status" value="1"/>
</dbReference>
<feature type="transmembrane region" description="Helical" evidence="5">
    <location>
        <begin position="129"/>
        <end position="146"/>
    </location>
</feature>
<evidence type="ECO:0000256" key="4">
    <source>
        <dbReference type="SAM" id="Coils"/>
    </source>
</evidence>
<dbReference type="GO" id="GO:0004888">
    <property type="term" value="F:transmembrane signaling receptor activity"/>
    <property type="evidence" value="ECO:0007669"/>
    <property type="project" value="InterPro"/>
</dbReference>
<dbReference type="PRINTS" id="PR00260">
    <property type="entry name" value="CHEMTRNSDUCR"/>
</dbReference>
<dbReference type="Pfam" id="PF00015">
    <property type="entry name" value="MCPsignal"/>
    <property type="match status" value="1"/>
</dbReference>
<evidence type="ECO:0000256" key="3">
    <source>
        <dbReference type="PROSITE-ProRule" id="PRU00284"/>
    </source>
</evidence>
<evidence type="ECO:0000256" key="5">
    <source>
        <dbReference type="SAM" id="Phobius"/>
    </source>
</evidence>
<organism evidence="7 8">
    <name type="scientific">Clostridium novyi A str. 4552</name>
    <dbReference type="NCBI Taxonomy" id="1444289"/>
    <lineage>
        <taxon>Bacteria</taxon>
        <taxon>Bacillati</taxon>
        <taxon>Bacillota</taxon>
        <taxon>Clostridia</taxon>
        <taxon>Eubacteriales</taxon>
        <taxon>Clostridiaceae</taxon>
        <taxon>Clostridium</taxon>
    </lineage>
</organism>
<dbReference type="GO" id="GO:0007165">
    <property type="term" value="P:signal transduction"/>
    <property type="evidence" value="ECO:0007669"/>
    <property type="project" value="UniProtKB-KW"/>
</dbReference>
<dbReference type="AlphaFoldDB" id="A0A0A0I6H8"/>
<dbReference type="SUPFAM" id="SSF58104">
    <property type="entry name" value="Methyl-accepting chemotaxis protein (MCP) signaling domain"/>
    <property type="match status" value="1"/>
</dbReference>
<feature type="transmembrane region" description="Helical" evidence="5">
    <location>
        <begin position="82"/>
        <end position="101"/>
    </location>
</feature>
<dbReference type="RefSeq" id="WP_039255213.1">
    <property type="nucleotide sequence ID" value="NZ_JENJ01000026.1"/>
</dbReference>
<dbReference type="GO" id="GO:0016020">
    <property type="term" value="C:membrane"/>
    <property type="evidence" value="ECO:0007669"/>
    <property type="project" value="InterPro"/>
</dbReference>
<evidence type="ECO:0000313" key="8">
    <source>
        <dbReference type="Proteomes" id="UP000030012"/>
    </source>
</evidence>
<dbReference type="OrthoDB" id="9811961at2"/>
<dbReference type="EMBL" id="JENJ01000026">
    <property type="protein sequence ID" value="KGM96188.1"/>
    <property type="molecule type" value="Genomic_DNA"/>
</dbReference>
<keyword evidence="5" id="KW-0812">Transmembrane</keyword>
<dbReference type="InterPro" id="IPR004089">
    <property type="entry name" value="MCPsignal_dom"/>
</dbReference>
<dbReference type="Gene3D" id="1.10.287.950">
    <property type="entry name" value="Methyl-accepting chemotaxis protein"/>
    <property type="match status" value="1"/>
</dbReference>
<sequence length="509" mass="57214">MKRMIDEYKEKTFLFAVSSYIGSAIFAAVVMFIIKIVNIFPTLKWGGIIIFQIILLSEIMIFIYMRNKYKGKLQFIIKDYRIIIGIFIAITYINYLFLNIILPTKEFWITISYYLAITLLFLDKKTSIISIILSIVSQFILYFIKPELLPSTNIKSEIVIRILVILLNTSAIWMIASTAINLLFSVDEKESFLFKNEEKLLNIFSSIKENIIVLLSSSKSLNEAAENSTASLEEIASTCSTIDNEADIIIKESSKNKNLLNEVFNNTNEITDKVRETRKSSSELVKISNNNGESLNTMINIIEDIKEGIGQTLKATTVLQKRSHEINELLAVISNISQQTNLLSLNASIEAARAGEAGKGFAVVAEEVRKLAEDTDDSLQSVSKIVSEFQKNIVEVESLMDNNNENIINGSNILVDIVNDIKSSIDKLNENGNDIEQVESFINNLQTEINNMVDFNEKVSNGLDSLLNSFKPIRGAIDENTAMSEELNASSLELKNLAENMDGLIKEEK</sequence>
<dbReference type="GO" id="GO:0006935">
    <property type="term" value="P:chemotaxis"/>
    <property type="evidence" value="ECO:0007669"/>
    <property type="project" value="InterPro"/>
</dbReference>
<keyword evidence="5" id="KW-1133">Transmembrane helix</keyword>
<feature type="transmembrane region" description="Helical" evidence="5">
    <location>
        <begin position="158"/>
        <end position="184"/>
    </location>
</feature>
<feature type="domain" description="Methyl-accepting transducer" evidence="6">
    <location>
        <begin position="224"/>
        <end position="495"/>
    </location>
</feature>
<dbReference type="Proteomes" id="UP000030012">
    <property type="component" value="Unassembled WGS sequence"/>
</dbReference>
<proteinExistence type="inferred from homology"/>
<dbReference type="InterPro" id="IPR004090">
    <property type="entry name" value="Chemotax_Me-accpt_rcpt"/>
</dbReference>
<name>A0A0A0I6H8_CLONO</name>
<keyword evidence="4" id="KW-0175">Coiled coil</keyword>
<evidence type="ECO:0000256" key="1">
    <source>
        <dbReference type="ARBA" id="ARBA00023224"/>
    </source>
</evidence>
<comment type="similarity">
    <text evidence="2">Belongs to the methyl-accepting chemotaxis (MCP) protein family.</text>
</comment>
<reference evidence="7 8" key="1">
    <citation type="submission" date="2014-01" db="EMBL/GenBank/DDBJ databases">
        <title>Plasmidome dynamics in the species complex Clostridium novyi sensu lato converts strains of independent lineages into distinctly different pathogens.</title>
        <authorList>
            <person name="Skarin H."/>
            <person name="Segerman B."/>
        </authorList>
    </citation>
    <scope>NUCLEOTIDE SEQUENCE [LARGE SCALE GENOMIC DNA]</scope>
    <source>
        <strain evidence="7 8">4552</strain>
    </source>
</reference>
<feature type="coiled-coil region" evidence="4">
    <location>
        <begin position="480"/>
        <end position="507"/>
    </location>
</feature>
<gene>
    <name evidence="7" type="ORF">Z968_07275</name>
</gene>
<dbReference type="PANTHER" id="PTHR32089:SF112">
    <property type="entry name" value="LYSOZYME-LIKE PROTEIN-RELATED"/>
    <property type="match status" value="1"/>
</dbReference>
<evidence type="ECO:0000313" key="7">
    <source>
        <dbReference type="EMBL" id="KGM96188.1"/>
    </source>
</evidence>
<evidence type="ECO:0000259" key="6">
    <source>
        <dbReference type="PROSITE" id="PS50111"/>
    </source>
</evidence>
<feature type="transmembrane region" description="Helical" evidence="5">
    <location>
        <begin position="12"/>
        <end position="37"/>
    </location>
</feature>
<evidence type="ECO:0000256" key="2">
    <source>
        <dbReference type="ARBA" id="ARBA00029447"/>
    </source>
</evidence>
<feature type="transmembrane region" description="Helical" evidence="5">
    <location>
        <begin position="43"/>
        <end position="62"/>
    </location>
</feature>
<keyword evidence="5" id="KW-0472">Membrane</keyword>
<accession>A0A0A0I6H8</accession>
<comment type="caution">
    <text evidence="7">The sequence shown here is derived from an EMBL/GenBank/DDBJ whole genome shotgun (WGS) entry which is preliminary data.</text>
</comment>